<keyword evidence="1" id="KW-0472">Membrane</keyword>
<dbReference type="AlphaFoldDB" id="A0A4Z0LXX1"/>
<reference evidence="3 4" key="1">
    <citation type="submission" date="2019-04" db="EMBL/GenBank/DDBJ databases">
        <title>Taxonomy of novel Haliea sp. from mangrove soil of West Coast of India.</title>
        <authorList>
            <person name="Verma A."/>
            <person name="Kumar P."/>
            <person name="Krishnamurthi S."/>
        </authorList>
    </citation>
    <scope>NUCLEOTIDE SEQUENCE [LARGE SCALE GENOMIC DNA]</scope>
    <source>
        <strain evidence="3 4">SAOS-164</strain>
    </source>
</reference>
<dbReference type="SUPFAM" id="SSF52091">
    <property type="entry name" value="SpoIIaa-like"/>
    <property type="match status" value="1"/>
</dbReference>
<name>A0A4Z0LXX1_9GAMM</name>
<dbReference type="Gene3D" id="3.30.750.24">
    <property type="entry name" value="STAS domain"/>
    <property type="match status" value="1"/>
</dbReference>
<feature type="transmembrane region" description="Helical" evidence="1">
    <location>
        <begin position="317"/>
        <end position="337"/>
    </location>
</feature>
<dbReference type="Pfam" id="PF02405">
    <property type="entry name" value="MlaE"/>
    <property type="match status" value="1"/>
</dbReference>
<accession>A0A4Z0LXX1</accession>
<evidence type="ECO:0000313" key="3">
    <source>
        <dbReference type="EMBL" id="TGD72074.1"/>
    </source>
</evidence>
<dbReference type="InterPro" id="IPR030802">
    <property type="entry name" value="Permease_MalE"/>
</dbReference>
<dbReference type="Pfam" id="PF13466">
    <property type="entry name" value="STAS_2"/>
    <property type="match status" value="1"/>
</dbReference>
<protein>
    <submittedName>
        <fullName evidence="3">STAS domain-containing protein</fullName>
    </submittedName>
</protein>
<dbReference type="RefSeq" id="WP_135445523.1">
    <property type="nucleotide sequence ID" value="NZ_SRLE01000011.1"/>
</dbReference>
<dbReference type="Proteomes" id="UP000298050">
    <property type="component" value="Unassembled WGS sequence"/>
</dbReference>
<keyword evidence="1" id="KW-0812">Transmembrane</keyword>
<dbReference type="PANTHER" id="PTHR30188">
    <property type="entry name" value="ABC TRANSPORTER PERMEASE PROTEIN-RELATED"/>
    <property type="match status" value="1"/>
</dbReference>
<comment type="caution">
    <text evidence="3">The sequence shown here is derived from an EMBL/GenBank/DDBJ whole genome shotgun (WGS) entry which is preliminary data.</text>
</comment>
<organism evidence="3 4">
    <name type="scientific">Mangrovimicrobium sediminis</name>
    <dbReference type="NCBI Taxonomy" id="2562682"/>
    <lineage>
        <taxon>Bacteria</taxon>
        <taxon>Pseudomonadati</taxon>
        <taxon>Pseudomonadota</taxon>
        <taxon>Gammaproteobacteria</taxon>
        <taxon>Cellvibrionales</taxon>
        <taxon>Halieaceae</taxon>
        <taxon>Mangrovimicrobium</taxon>
    </lineage>
</organism>
<dbReference type="OrthoDB" id="9810518at2"/>
<dbReference type="GO" id="GO:0005548">
    <property type="term" value="F:phospholipid transporter activity"/>
    <property type="evidence" value="ECO:0007669"/>
    <property type="project" value="TreeGrafter"/>
</dbReference>
<feature type="domain" description="MlaB-like STAS" evidence="2">
    <location>
        <begin position="35"/>
        <end position="99"/>
    </location>
</feature>
<sequence>MSQAQPAEFELQVEDRDSAVLTLRGDWVHGREHPDYRELRDELAVISAPELVVDCSALGTWDSVLMAFLLQCYNQCRDENIEFQPRELPEGVQRLLQVATAVQPYKPPAQRRRPWYARLHLGELLRDFLERSRETLAFIGEVSIALWKLLLGRSNTRFVDFRTFCYQAGPNAIAIISLTSVLVGMILAYLGAVQLRQFGAEIYVADLVVIGTLREMGVLMTAVVMAGRTGAAYAAQLGTMQTNEEIDAIVTMGVSPVEFLVVPRILALVVMMPLLTLYANLLGVIGGGIVAGGMGITPLMYMNEGEQALSLVHLNVGLLKSVIFGALIAVAGCRAGMNSGRSSAAVGEAATEAVVIAIVYLIIADAAINIIFQQVGI</sequence>
<feature type="transmembrane region" description="Helical" evidence="1">
    <location>
        <begin position="277"/>
        <end position="297"/>
    </location>
</feature>
<dbReference type="GO" id="GO:0043190">
    <property type="term" value="C:ATP-binding cassette (ABC) transporter complex"/>
    <property type="evidence" value="ECO:0007669"/>
    <property type="project" value="InterPro"/>
</dbReference>
<dbReference type="PANTHER" id="PTHR30188:SF3">
    <property type="entry name" value="ABC TRANSPORTER PERMEASE"/>
    <property type="match status" value="1"/>
</dbReference>
<proteinExistence type="predicted"/>
<keyword evidence="4" id="KW-1185">Reference proteome</keyword>
<evidence type="ECO:0000259" key="2">
    <source>
        <dbReference type="Pfam" id="PF13466"/>
    </source>
</evidence>
<dbReference type="InterPro" id="IPR058548">
    <property type="entry name" value="MlaB-like_STAS"/>
</dbReference>
<evidence type="ECO:0000313" key="4">
    <source>
        <dbReference type="Proteomes" id="UP000298050"/>
    </source>
</evidence>
<feature type="transmembrane region" description="Helical" evidence="1">
    <location>
        <begin position="172"/>
        <end position="190"/>
    </location>
</feature>
<keyword evidence="1" id="KW-1133">Transmembrane helix</keyword>
<evidence type="ECO:0000256" key="1">
    <source>
        <dbReference type="SAM" id="Phobius"/>
    </source>
</evidence>
<dbReference type="EMBL" id="SRLE01000011">
    <property type="protein sequence ID" value="TGD72074.1"/>
    <property type="molecule type" value="Genomic_DNA"/>
</dbReference>
<feature type="transmembrane region" description="Helical" evidence="1">
    <location>
        <begin position="349"/>
        <end position="372"/>
    </location>
</feature>
<dbReference type="InterPro" id="IPR036513">
    <property type="entry name" value="STAS_dom_sf"/>
</dbReference>
<gene>
    <name evidence="3" type="ORF">E4634_15475</name>
</gene>